<dbReference type="AlphaFoldDB" id="A0A811QI78"/>
<evidence type="ECO:0000256" key="1">
    <source>
        <dbReference type="SAM" id="MobiDB-lite"/>
    </source>
</evidence>
<evidence type="ECO:0000313" key="3">
    <source>
        <dbReference type="Proteomes" id="UP000604825"/>
    </source>
</evidence>
<feature type="region of interest" description="Disordered" evidence="1">
    <location>
        <begin position="281"/>
        <end position="307"/>
    </location>
</feature>
<dbReference type="GO" id="GO:0051783">
    <property type="term" value="P:regulation of nuclear division"/>
    <property type="evidence" value="ECO:0007669"/>
    <property type="project" value="InterPro"/>
</dbReference>
<feature type="compositionally biased region" description="Low complexity" evidence="1">
    <location>
        <begin position="225"/>
        <end position="241"/>
    </location>
</feature>
<dbReference type="EMBL" id="CAJGYO010000011">
    <property type="protein sequence ID" value="CAD6260553.1"/>
    <property type="molecule type" value="Genomic_DNA"/>
</dbReference>
<sequence length="356" mass="37948">MPRCGACKEVASFVLPSSTKTPKVWIAAGAGSENIQSHPPPPEIASISPSKSPAPRSVPNRLPPPGTIRAAPIRSVAAFAPAWAPSNYRCKSRSGETSGRSSSRIWTRQVKTARNFGVAALLSPEMPESRDGRRAALADLSGGVGGGGFFIRRVASPGALAVRGAGKPLARRYMSPSRNKENLLPVWALRAAPTKKSLLPGWYPRTPLRDITAIAKAIQRSRSRIAAAQQQSQRTEQSLQSVNVTTPAQAEQDAPHIAEASHAVASGSGSTERETVANPATVLADDNLNVSSSPAESSLNTPSKPMDPALADIVEKKLSSSIEKIEKLVRKNLKRTPKAARASRRATQRRNLMSMR</sequence>
<comment type="caution">
    <text evidence="2">The sequence shown here is derived from an EMBL/GenBank/DDBJ whole genome shotgun (WGS) entry which is preliminary data.</text>
</comment>
<dbReference type="InterPro" id="IPR034590">
    <property type="entry name" value="POLYCHOME/GIG1"/>
</dbReference>
<evidence type="ECO:0000313" key="2">
    <source>
        <dbReference type="EMBL" id="CAD6260553.1"/>
    </source>
</evidence>
<dbReference type="Proteomes" id="UP000604825">
    <property type="component" value="Unassembled WGS sequence"/>
</dbReference>
<gene>
    <name evidence="2" type="ORF">NCGR_LOCUS43986</name>
</gene>
<dbReference type="GO" id="GO:0005634">
    <property type="term" value="C:nucleus"/>
    <property type="evidence" value="ECO:0007669"/>
    <property type="project" value="InterPro"/>
</dbReference>
<name>A0A811QI78_9POAL</name>
<proteinExistence type="predicted"/>
<feature type="compositionally biased region" description="Basic residues" evidence="1">
    <location>
        <begin position="334"/>
        <end position="348"/>
    </location>
</feature>
<reference evidence="2" key="1">
    <citation type="submission" date="2020-10" db="EMBL/GenBank/DDBJ databases">
        <authorList>
            <person name="Han B."/>
            <person name="Lu T."/>
            <person name="Zhao Q."/>
            <person name="Huang X."/>
            <person name="Zhao Y."/>
        </authorList>
    </citation>
    <scope>NUCLEOTIDE SEQUENCE</scope>
</reference>
<protein>
    <submittedName>
        <fullName evidence="2">Uncharacterized protein</fullName>
    </submittedName>
</protein>
<dbReference type="OrthoDB" id="1916775at2759"/>
<keyword evidence="3" id="KW-1185">Reference proteome</keyword>
<feature type="region of interest" description="Disordered" evidence="1">
    <location>
        <begin position="334"/>
        <end position="356"/>
    </location>
</feature>
<dbReference type="PANTHER" id="PTHR35119">
    <property type="entry name" value="PROTEIN POLYCHOME"/>
    <property type="match status" value="1"/>
</dbReference>
<accession>A0A811QI78</accession>
<feature type="compositionally biased region" description="Polar residues" evidence="1">
    <location>
        <begin position="288"/>
        <end position="303"/>
    </location>
</feature>
<dbReference type="PANTHER" id="PTHR35119:SF12">
    <property type="entry name" value="OS04G0472700 PROTEIN"/>
    <property type="match status" value="1"/>
</dbReference>
<feature type="region of interest" description="Disordered" evidence="1">
    <location>
        <begin position="29"/>
        <end position="67"/>
    </location>
</feature>
<feature type="region of interest" description="Disordered" evidence="1">
    <location>
        <begin position="225"/>
        <end position="255"/>
    </location>
</feature>
<organism evidence="2 3">
    <name type="scientific">Miscanthus lutarioriparius</name>
    <dbReference type="NCBI Taxonomy" id="422564"/>
    <lineage>
        <taxon>Eukaryota</taxon>
        <taxon>Viridiplantae</taxon>
        <taxon>Streptophyta</taxon>
        <taxon>Embryophyta</taxon>
        <taxon>Tracheophyta</taxon>
        <taxon>Spermatophyta</taxon>
        <taxon>Magnoliopsida</taxon>
        <taxon>Liliopsida</taxon>
        <taxon>Poales</taxon>
        <taxon>Poaceae</taxon>
        <taxon>PACMAD clade</taxon>
        <taxon>Panicoideae</taxon>
        <taxon>Andropogonodae</taxon>
        <taxon>Andropogoneae</taxon>
        <taxon>Saccharinae</taxon>
        <taxon>Miscanthus</taxon>
    </lineage>
</organism>
<feature type="compositionally biased region" description="Low complexity" evidence="1">
    <location>
        <begin position="44"/>
        <end position="57"/>
    </location>
</feature>